<keyword evidence="1" id="KW-0472">Membrane</keyword>
<gene>
    <name evidence="3" type="ORF">LCGC14_2071050</name>
</gene>
<reference evidence="3" key="1">
    <citation type="journal article" date="2015" name="Nature">
        <title>Complex archaea that bridge the gap between prokaryotes and eukaryotes.</title>
        <authorList>
            <person name="Spang A."/>
            <person name="Saw J.H."/>
            <person name="Jorgensen S.L."/>
            <person name="Zaremba-Niedzwiedzka K."/>
            <person name="Martijn J."/>
            <person name="Lind A.E."/>
            <person name="van Eijk R."/>
            <person name="Schleper C."/>
            <person name="Guy L."/>
            <person name="Ettema T.J."/>
        </authorList>
    </citation>
    <scope>NUCLEOTIDE SEQUENCE</scope>
</reference>
<dbReference type="AlphaFoldDB" id="A0A0F9F5S8"/>
<evidence type="ECO:0000259" key="2">
    <source>
        <dbReference type="Pfam" id="PF14257"/>
    </source>
</evidence>
<feature type="transmembrane region" description="Helical" evidence="1">
    <location>
        <begin position="276"/>
        <end position="298"/>
    </location>
</feature>
<evidence type="ECO:0000256" key="1">
    <source>
        <dbReference type="SAM" id="Phobius"/>
    </source>
</evidence>
<evidence type="ECO:0000313" key="3">
    <source>
        <dbReference type="EMBL" id="KKL73821.1"/>
    </source>
</evidence>
<sequence length="318" mass="33862">MKKRIGLIAVVMMAVFVAACGSESASTGFEAPAEPIDGGEFESPTELDVVDQDALVSRTEDSSFPLPQLVDRKIIRTATLELEVEVVGAAVQEVESIAVAAGGFVSRSSVFIEEPPELGEEDDVAPRRTQTATVTIRVPAEVYASVMSQLRGIAEEVKSEISEASEVTEEYTDLQARLRNLEATEAGYLELLTKAEEIADILIVQDRINQVRLEIEQVQGRMNLLDSLTDLATITVQLTLPEAPAEEPDGEQGWAAEAWDAAWGGSQDAMVALGTVGIVGGVVLAWLAIPALVALAAWRLFGPRRSRGGEAGGTGTTV</sequence>
<dbReference type="EMBL" id="LAZR01024845">
    <property type="protein sequence ID" value="KKL73821.1"/>
    <property type="molecule type" value="Genomic_DNA"/>
</dbReference>
<keyword evidence="1" id="KW-0812">Transmembrane</keyword>
<dbReference type="InterPro" id="IPR025645">
    <property type="entry name" value="DUF4349"/>
</dbReference>
<organism evidence="3">
    <name type="scientific">marine sediment metagenome</name>
    <dbReference type="NCBI Taxonomy" id="412755"/>
    <lineage>
        <taxon>unclassified sequences</taxon>
        <taxon>metagenomes</taxon>
        <taxon>ecological metagenomes</taxon>
    </lineage>
</organism>
<name>A0A0F9F5S8_9ZZZZ</name>
<proteinExistence type="predicted"/>
<feature type="domain" description="DUF4349" evidence="2">
    <location>
        <begin position="72"/>
        <end position="298"/>
    </location>
</feature>
<comment type="caution">
    <text evidence="3">The sequence shown here is derived from an EMBL/GenBank/DDBJ whole genome shotgun (WGS) entry which is preliminary data.</text>
</comment>
<accession>A0A0F9F5S8</accession>
<protein>
    <recommendedName>
        <fullName evidence="2">DUF4349 domain-containing protein</fullName>
    </recommendedName>
</protein>
<keyword evidence="1" id="KW-1133">Transmembrane helix</keyword>
<dbReference type="PROSITE" id="PS51257">
    <property type="entry name" value="PROKAR_LIPOPROTEIN"/>
    <property type="match status" value="1"/>
</dbReference>
<dbReference type="Pfam" id="PF14257">
    <property type="entry name" value="DUF4349"/>
    <property type="match status" value="1"/>
</dbReference>